<feature type="region of interest" description="Disordered" evidence="1">
    <location>
        <begin position="30"/>
        <end position="75"/>
    </location>
</feature>
<organism evidence="2 3">
    <name type="scientific">Brassica campestris</name>
    <name type="common">Field mustard</name>
    <dbReference type="NCBI Taxonomy" id="3711"/>
    <lineage>
        <taxon>Eukaryota</taxon>
        <taxon>Viridiplantae</taxon>
        <taxon>Streptophyta</taxon>
        <taxon>Embryophyta</taxon>
        <taxon>Tracheophyta</taxon>
        <taxon>Spermatophyta</taxon>
        <taxon>Magnoliopsida</taxon>
        <taxon>eudicotyledons</taxon>
        <taxon>Gunneridae</taxon>
        <taxon>Pentapetalae</taxon>
        <taxon>rosids</taxon>
        <taxon>malvids</taxon>
        <taxon>Brassicales</taxon>
        <taxon>Brassicaceae</taxon>
        <taxon>Brassiceae</taxon>
        <taxon>Brassica</taxon>
    </lineage>
</organism>
<dbReference type="Proteomes" id="UP000694005">
    <property type="component" value="Chromosome A07"/>
</dbReference>
<dbReference type="AlphaFoldDB" id="A0A8D9M7I3"/>
<reference evidence="2 3" key="1">
    <citation type="submission" date="2021-07" db="EMBL/GenBank/DDBJ databases">
        <authorList>
            <consortium name="Genoscope - CEA"/>
            <person name="William W."/>
        </authorList>
    </citation>
    <scope>NUCLEOTIDE SEQUENCE [LARGE SCALE GENOMIC DNA]</scope>
</reference>
<evidence type="ECO:0000256" key="1">
    <source>
        <dbReference type="SAM" id="MobiDB-lite"/>
    </source>
</evidence>
<name>A0A8D9M7I3_BRACM</name>
<gene>
    <name evidence="2" type="ORF">BRAPAZ1V2_A07P10620.2</name>
</gene>
<protein>
    <submittedName>
        <fullName evidence="2">Uncharacterized protein</fullName>
    </submittedName>
</protein>
<evidence type="ECO:0000313" key="3">
    <source>
        <dbReference type="Proteomes" id="UP000694005"/>
    </source>
</evidence>
<dbReference type="EMBL" id="LS974623">
    <property type="protein sequence ID" value="CAG7901418.1"/>
    <property type="molecule type" value="Genomic_DNA"/>
</dbReference>
<proteinExistence type="predicted"/>
<dbReference type="Gramene" id="A07p10620.2_BraZ1">
    <property type="protein sequence ID" value="A07p10620.2_BraZ1.CDS"/>
    <property type="gene ID" value="A07g10620.2_BraZ1"/>
</dbReference>
<accession>A0A8D9M7I3</accession>
<feature type="compositionally biased region" description="Basic and acidic residues" evidence="1">
    <location>
        <begin position="30"/>
        <end position="39"/>
    </location>
</feature>
<evidence type="ECO:0000313" key="2">
    <source>
        <dbReference type="EMBL" id="CAG7901418.1"/>
    </source>
</evidence>
<sequence>MINQPSLSSSFTFTNRRMFELQMRLKEMRLKEQPNDLKKQRLQQSKSAGDKKRVFSVSLEEPLRDSADEDGAGGSCFQEEKMDEISSASVAGETVNDFATKGSSVSVFLGLSSNARYQIINILGRFNRIEMHSCGCGGV</sequence>